<dbReference type="Pfam" id="PF21986">
    <property type="entry name" value="AH_C"/>
    <property type="match status" value="1"/>
</dbReference>
<comment type="caution">
    <text evidence="3">The sequence shown here is derived from an EMBL/GenBank/DDBJ whole genome shotgun (WGS) entry which is preliminary data.</text>
</comment>
<organism evidence="3 4">
    <name type="scientific">Aspergillus niger</name>
    <dbReference type="NCBI Taxonomy" id="5061"/>
    <lineage>
        <taxon>Eukaryota</taxon>
        <taxon>Fungi</taxon>
        <taxon>Dikarya</taxon>
        <taxon>Ascomycota</taxon>
        <taxon>Pezizomycotina</taxon>
        <taxon>Eurotiomycetes</taxon>
        <taxon>Eurotiomycetidae</taxon>
        <taxon>Eurotiales</taxon>
        <taxon>Aspergillaceae</taxon>
        <taxon>Aspergillus</taxon>
        <taxon>Aspergillus subgen. Circumdati</taxon>
    </lineage>
</organism>
<dbReference type="Gene3D" id="1.20.58.1700">
    <property type="match status" value="1"/>
</dbReference>
<dbReference type="PANTHER" id="PTHR11895:SF169">
    <property type="entry name" value="GLUTAMYL-TRNA(GLN) AMIDOTRANSFERASE"/>
    <property type="match status" value="1"/>
</dbReference>
<dbReference type="SUPFAM" id="SSF75304">
    <property type="entry name" value="Amidase signature (AS) enzymes"/>
    <property type="match status" value="1"/>
</dbReference>
<dbReference type="VEuPathDB" id="FungiDB:M747DRAFT_366320"/>
<evidence type="ECO:0000313" key="3">
    <source>
        <dbReference type="EMBL" id="TPR05524.1"/>
    </source>
</evidence>
<dbReference type="Proteomes" id="UP000197666">
    <property type="component" value="Unassembled WGS sequence"/>
</dbReference>
<dbReference type="OrthoDB" id="196847at2759"/>
<dbReference type="VEuPathDB" id="FungiDB:ATCC64974_42980"/>
<dbReference type="AlphaFoldDB" id="A0A254UHZ1"/>
<dbReference type="Gene3D" id="3.90.1300.10">
    <property type="entry name" value="Amidase signature (AS) domain"/>
    <property type="match status" value="1"/>
</dbReference>
<dbReference type="VEuPathDB" id="FungiDB:ASPNIDRAFT2_1084043"/>
<sequence length="617" mass="66631">MPKFDAVGGEHRPVTILQWRVLQENTSEPIHILSLLERAKNNTSNAWISLATPEQIIEQWNYITSCRAQGKELPLFGVPFAVKDNIAAAGFFTTAACPSFGTERATADSTVVSLLKEQGAIVVGKTNLDQFATGLSGTRSPYGAVVNAFDSKRVSGGSSSGSAVVVSQGLVPFALGTDTAGSGRVPAGFNNVIGLKPTRGALSTQGLLPACRSLDCVSVFSLTLEDAALVFQLVEGLDVQDAYSKTRADCVTKISRGMLSSHPTLAVCSSPEWFGCSEQASAYAAALVKAQRLGWKLESVDFAPLFKLASLLYEGPWVAERYAAIERFIHSEAAEAMDPVVRAIILKAEQFSAVDVFQQEYYRQELSRQIEHAFGTFDAVLVPTTPTFPTVEMLKEAPILANSRLGTYTNFVNFMGWSAVAIPADFREDGLPFGITLIAGPWEEPRLFELARQWLSVAPRLLGATGLEYRETLPTSPFTSDSMQLAVVGAHLSGFPLNKDLVSRGAILGSITRTASCYQLFALQTNSSVQKPGLKRVVDGGESIEVEVWNMPLKTVGSFLNTIEAPLGIGSIELQDGSWVHGFICEPNGLDNAKDITSFRGWRGFMQSLSYSTKPSL</sequence>
<dbReference type="EMBL" id="NKJJ02000002">
    <property type="protein sequence ID" value="TPR05524.1"/>
    <property type="molecule type" value="Genomic_DNA"/>
</dbReference>
<evidence type="ECO:0000259" key="1">
    <source>
        <dbReference type="Pfam" id="PF01425"/>
    </source>
</evidence>
<dbReference type="GO" id="GO:0003824">
    <property type="term" value="F:catalytic activity"/>
    <property type="evidence" value="ECO:0007669"/>
    <property type="project" value="InterPro"/>
</dbReference>
<evidence type="ECO:0000313" key="4">
    <source>
        <dbReference type="Proteomes" id="UP000197666"/>
    </source>
</evidence>
<protein>
    <submittedName>
        <fullName evidence="3">NAD/NADP-dependent betaine aldehyde dehydrogenase</fullName>
    </submittedName>
</protein>
<accession>A0A254UHZ1</accession>
<dbReference type="Gene3D" id="3.10.490.10">
    <property type="entry name" value="Gamma-glutamyl cyclotransferase-like"/>
    <property type="match status" value="1"/>
</dbReference>
<dbReference type="InterPro" id="IPR014085">
    <property type="entry name" value="Allophanate_hydrolase"/>
</dbReference>
<dbReference type="InterPro" id="IPR036928">
    <property type="entry name" value="AS_sf"/>
</dbReference>
<dbReference type="InterPro" id="IPR053844">
    <property type="entry name" value="AH_C"/>
</dbReference>
<gene>
    <name evidence="3" type="ORF">CAN33_0035165</name>
</gene>
<dbReference type="NCBIfam" id="NF006043">
    <property type="entry name" value="PRK08186.1"/>
    <property type="match status" value="1"/>
</dbReference>
<feature type="domain" description="Allophanate hydrolase C-terminal" evidence="2">
    <location>
        <begin position="483"/>
        <end position="606"/>
    </location>
</feature>
<dbReference type="InterPro" id="IPR023631">
    <property type="entry name" value="Amidase_dom"/>
</dbReference>
<dbReference type="VEuPathDB" id="FungiDB:An02g00190"/>
<feature type="domain" description="Amidase" evidence="1">
    <location>
        <begin position="34"/>
        <end position="447"/>
    </location>
</feature>
<proteinExistence type="predicted"/>
<dbReference type="PANTHER" id="PTHR11895">
    <property type="entry name" value="TRANSAMIDASE"/>
    <property type="match status" value="1"/>
</dbReference>
<name>A0A254UHZ1_ASPNG</name>
<dbReference type="NCBIfam" id="TIGR02713">
    <property type="entry name" value="allophanate_hyd"/>
    <property type="match status" value="1"/>
</dbReference>
<evidence type="ECO:0000259" key="2">
    <source>
        <dbReference type="Pfam" id="PF21986"/>
    </source>
</evidence>
<dbReference type="InterPro" id="IPR000120">
    <property type="entry name" value="Amidase"/>
</dbReference>
<dbReference type="Pfam" id="PF01425">
    <property type="entry name" value="Amidase"/>
    <property type="match status" value="1"/>
</dbReference>
<reference evidence="4" key="1">
    <citation type="submission" date="2018-10" db="EMBL/GenBank/DDBJ databases">
        <title>FDA dAtabase for Regulatory Grade micrObial Sequences (FDA-ARGOS): Supporting development and validation of Infectious Disease Dx tests.</title>
        <authorList>
            <person name="Kerrigan L."/>
            <person name="Tallon L."/>
            <person name="Sadzewicz L."/>
            <person name="Sengamalay N."/>
            <person name="Ott S."/>
            <person name="Godinez A."/>
            <person name="Nagaraj S."/>
            <person name="Vavikolanu K."/>
            <person name="Nadendla S."/>
            <person name="George J."/>
            <person name="Sichtig H."/>
        </authorList>
    </citation>
    <scope>NUCLEOTIDE SEQUENCE [LARGE SCALE GENOMIC DNA]</scope>
    <source>
        <strain evidence="4">FDAARGOS_311</strain>
    </source>
</reference>